<feature type="binding site" evidence="2">
    <location>
        <begin position="44"/>
        <end position="46"/>
    </location>
    <ligand>
        <name>substrate</name>
    </ligand>
</feature>
<dbReference type="Proteomes" id="UP000824681">
    <property type="component" value="Chromosome"/>
</dbReference>
<keyword evidence="2" id="KW-0486">Methionine biosynthesis</keyword>
<keyword evidence="1 2" id="KW-0413">Isomerase</keyword>
<keyword evidence="2" id="KW-0028">Amino-acid biosynthesis</keyword>
<dbReference type="InterPro" id="IPR037171">
    <property type="entry name" value="NagB/RpiA_transferase-like"/>
</dbReference>
<feature type="binding site" evidence="2">
    <location>
        <begin position="225"/>
        <end position="226"/>
    </location>
    <ligand>
        <name>substrate</name>
    </ligand>
</feature>
<dbReference type="NCBIfam" id="NF004326">
    <property type="entry name" value="PRK05720.1"/>
    <property type="match status" value="1"/>
</dbReference>
<dbReference type="SUPFAM" id="SSF100950">
    <property type="entry name" value="NagB/RpiA/CoA transferase-like"/>
    <property type="match status" value="1"/>
</dbReference>
<dbReference type="EMBL" id="CP068985">
    <property type="protein sequence ID" value="QYC41066.1"/>
    <property type="molecule type" value="Genomic_DNA"/>
</dbReference>
<comment type="function">
    <text evidence="2">Catalyzes the interconversion of methylthioribose-1-phosphate (MTR-1-P) into methylthioribulose-1-phosphate (MTRu-1-P).</text>
</comment>
<reference evidence="3 4" key="1">
    <citation type="journal article" date="2021" name="ACS Chem. Biol.">
        <title>Genomic-Led Discovery of a Novel Glycopeptide Antibiotic by Nonomuraea coxensis DSM 45129.</title>
        <authorList>
            <person name="Yushchuk O."/>
            <person name="Vior N.M."/>
            <person name="Andreo-Vidal A."/>
            <person name="Berini F."/>
            <person name="Ruckert C."/>
            <person name="Busche T."/>
            <person name="Binda E."/>
            <person name="Kalinowski J."/>
            <person name="Truman A.W."/>
            <person name="Marinelli F."/>
        </authorList>
    </citation>
    <scope>NUCLEOTIDE SEQUENCE [LARGE SCALE GENOMIC DNA]</scope>
    <source>
        <strain evidence="3 4">DSM 45129</strain>
    </source>
</reference>
<protein>
    <recommendedName>
        <fullName evidence="2">Methylthioribose-1-phosphate isomerase</fullName>
        <shortName evidence="2">M1Pi</shortName>
        <shortName evidence="2">MTR-1-P isomerase</shortName>
        <ecNumber evidence="2">5.3.1.23</ecNumber>
    </recommendedName>
    <alternativeName>
        <fullName evidence="2">S-methyl-5-thioribose-1-phosphate isomerase</fullName>
    </alternativeName>
</protein>
<dbReference type="PANTHER" id="PTHR43475">
    <property type="entry name" value="METHYLTHIORIBOSE-1-PHOSPHATE ISOMERASE"/>
    <property type="match status" value="1"/>
</dbReference>
<proteinExistence type="inferred from homology"/>
<dbReference type="Gene3D" id="3.40.50.10470">
    <property type="entry name" value="Translation initiation factor eif-2b, domain 2"/>
    <property type="match status" value="1"/>
</dbReference>
<dbReference type="GO" id="GO:0046523">
    <property type="term" value="F:S-methyl-5-thioribose-1-phosphate isomerase activity"/>
    <property type="evidence" value="ECO:0007669"/>
    <property type="project" value="UniProtKB-EC"/>
</dbReference>
<dbReference type="NCBIfam" id="TIGR00524">
    <property type="entry name" value="eIF-2B_rel"/>
    <property type="match status" value="1"/>
</dbReference>
<feature type="binding site" evidence="2">
    <location>
        <position position="174"/>
    </location>
    <ligand>
        <name>substrate</name>
    </ligand>
</feature>
<evidence type="ECO:0000256" key="2">
    <source>
        <dbReference type="HAMAP-Rule" id="MF_01678"/>
    </source>
</evidence>
<dbReference type="HAMAP" id="MF_01678">
    <property type="entry name" value="Salvage_MtnA"/>
    <property type="match status" value="1"/>
</dbReference>
<evidence type="ECO:0000313" key="3">
    <source>
        <dbReference type="EMBL" id="QYC41066.1"/>
    </source>
</evidence>
<gene>
    <name evidence="2 3" type="primary">mtnA</name>
    <name evidence="3" type="ORF">Nocox_17270</name>
</gene>
<dbReference type="PANTHER" id="PTHR43475:SF1">
    <property type="entry name" value="METHYLTHIORIBOSE-1-PHOSPHATE ISOMERASE"/>
    <property type="match status" value="1"/>
</dbReference>
<evidence type="ECO:0000313" key="4">
    <source>
        <dbReference type="Proteomes" id="UP000824681"/>
    </source>
</evidence>
<sequence>MRTIDWVDGAIELIDQTLLPDTCVTLRLHTVDELVDAIRRLAVRGAPALGVAGALGVVLADGDPELIARLRAARPTAVNLAWGVDRAAARLGEGRDAVLAAALRLRDDDIAACRAMGERGADLLEGDRLRIMTVCNTGALAAVERGTALGVVRTLHERGRLAEVLALETRPLLQGARLTTWELARMGAPHRLVADSAGPYLLARGEVDAVLIGADRIAANGDTANKIGSYALALGAERAGVPFVVVAPESTIDPGTPTGGHIEIEDRGADEIVTVRGVRVAPEGTDALNPAFDVTPRDLITAIVTESRVIRP</sequence>
<comment type="pathway">
    <text evidence="2">Amino-acid biosynthesis; L-methionine biosynthesis via salvage pathway; L-methionine from S-methyl-5-thio-alpha-D-ribose 1-phosphate: step 1/6.</text>
</comment>
<dbReference type="Pfam" id="PF01008">
    <property type="entry name" value="IF-2B"/>
    <property type="match status" value="1"/>
</dbReference>
<accession>A0ABX8U0T6</accession>
<evidence type="ECO:0000256" key="1">
    <source>
        <dbReference type="ARBA" id="ARBA00023235"/>
    </source>
</evidence>
<dbReference type="NCBIfam" id="TIGR00512">
    <property type="entry name" value="salvage_mtnA"/>
    <property type="match status" value="1"/>
</dbReference>
<dbReference type="InterPro" id="IPR027363">
    <property type="entry name" value="M1Pi_N"/>
</dbReference>
<dbReference type="RefSeq" id="WP_020546866.1">
    <property type="nucleotide sequence ID" value="NZ_CP068985.1"/>
</dbReference>
<organism evidence="3 4">
    <name type="scientific">Nonomuraea coxensis DSM 45129</name>
    <dbReference type="NCBI Taxonomy" id="1122611"/>
    <lineage>
        <taxon>Bacteria</taxon>
        <taxon>Bacillati</taxon>
        <taxon>Actinomycetota</taxon>
        <taxon>Actinomycetes</taxon>
        <taxon>Streptosporangiales</taxon>
        <taxon>Streptosporangiaceae</taxon>
        <taxon>Nonomuraea</taxon>
    </lineage>
</organism>
<dbReference type="InterPro" id="IPR011559">
    <property type="entry name" value="Initiation_fac_2B_a/b/d"/>
</dbReference>
<dbReference type="EC" id="5.3.1.23" evidence="2"/>
<name>A0ABX8U0T6_9ACTN</name>
<feature type="site" description="Transition state stabilizer" evidence="2">
    <location>
        <position position="135"/>
    </location>
</feature>
<feature type="binding site" evidence="2">
    <location>
        <position position="74"/>
    </location>
    <ligand>
        <name>substrate</name>
    </ligand>
</feature>
<dbReference type="InterPro" id="IPR005251">
    <property type="entry name" value="IF-M1Pi"/>
</dbReference>
<dbReference type="InterPro" id="IPR000649">
    <property type="entry name" value="IF-2B-related"/>
</dbReference>
<feature type="active site" description="Proton donor" evidence="2">
    <location>
        <position position="215"/>
    </location>
</feature>
<keyword evidence="4" id="KW-1185">Reference proteome</keyword>
<dbReference type="Gene3D" id="1.20.120.420">
    <property type="entry name" value="translation initiation factor eif-2b, domain 1"/>
    <property type="match status" value="1"/>
</dbReference>
<comment type="similarity">
    <text evidence="2">Belongs to the EIF-2B alpha/beta/delta subunits family. MtnA subfamily.</text>
</comment>
<dbReference type="InterPro" id="IPR042529">
    <property type="entry name" value="IF_2B-like_C"/>
</dbReference>
<comment type="catalytic activity">
    <reaction evidence="2">
        <text>5-(methylsulfanyl)-alpha-D-ribose 1-phosphate = 5-(methylsulfanyl)-D-ribulose 1-phosphate</text>
        <dbReference type="Rhea" id="RHEA:19989"/>
        <dbReference type="ChEBI" id="CHEBI:58533"/>
        <dbReference type="ChEBI" id="CHEBI:58548"/>
        <dbReference type="EC" id="5.3.1.23"/>
    </reaction>
</comment>